<dbReference type="PANTHER" id="PTHR46481">
    <property type="entry name" value="ZINC FINGER BED DOMAIN-CONTAINING PROTEIN 4"/>
    <property type="match status" value="1"/>
</dbReference>
<accession>A0AA39SH81</accession>
<keyword evidence="3 8" id="KW-0863">Zinc-finger</keyword>
<feature type="compositionally biased region" description="Basic residues" evidence="9">
    <location>
        <begin position="42"/>
        <end position="58"/>
    </location>
</feature>
<dbReference type="Pfam" id="PF02892">
    <property type="entry name" value="zf-BED"/>
    <property type="match status" value="1"/>
</dbReference>
<organism evidence="11 12">
    <name type="scientific">Acer saccharum</name>
    <name type="common">Sugar maple</name>
    <dbReference type="NCBI Taxonomy" id="4024"/>
    <lineage>
        <taxon>Eukaryota</taxon>
        <taxon>Viridiplantae</taxon>
        <taxon>Streptophyta</taxon>
        <taxon>Embryophyta</taxon>
        <taxon>Tracheophyta</taxon>
        <taxon>Spermatophyta</taxon>
        <taxon>Magnoliopsida</taxon>
        <taxon>eudicotyledons</taxon>
        <taxon>Gunneridae</taxon>
        <taxon>Pentapetalae</taxon>
        <taxon>rosids</taxon>
        <taxon>malvids</taxon>
        <taxon>Sapindales</taxon>
        <taxon>Sapindaceae</taxon>
        <taxon>Hippocastanoideae</taxon>
        <taxon>Acereae</taxon>
        <taxon>Acer</taxon>
    </lineage>
</organism>
<evidence type="ECO:0000256" key="1">
    <source>
        <dbReference type="ARBA" id="ARBA00004123"/>
    </source>
</evidence>
<keyword evidence="4" id="KW-0862">Zinc</keyword>
<evidence type="ECO:0000256" key="2">
    <source>
        <dbReference type="ARBA" id="ARBA00022723"/>
    </source>
</evidence>
<reference evidence="11" key="2">
    <citation type="submission" date="2023-06" db="EMBL/GenBank/DDBJ databases">
        <authorList>
            <person name="Swenson N.G."/>
            <person name="Wegrzyn J.L."/>
            <person name="Mcevoy S.L."/>
        </authorList>
    </citation>
    <scope>NUCLEOTIDE SEQUENCE</scope>
    <source>
        <strain evidence="11">NS2018</strain>
        <tissue evidence="11">Leaf</tissue>
    </source>
</reference>
<evidence type="ECO:0000259" key="10">
    <source>
        <dbReference type="PROSITE" id="PS50808"/>
    </source>
</evidence>
<dbReference type="InterPro" id="IPR003656">
    <property type="entry name" value="Znf_BED"/>
</dbReference>
<keyword evidence="7" id="KW-0539">Nucleus</keyword>
<reference evidence="11" key="1">
    <citation type="journal article" date="2022" name="Plant J.">
        <title>Strategies of tolerance reflected in two North American maple genomes.</title>
        <authorList>
            <person name="McEvoy S.L."/>
            <person name="Sezen U.U."/>
            <person name="Trouern-Trend A."/>
            <person name="McMahon S.M."/>
            <person name="Schaberg P.G."/>
            <person name="Yang J."/>
            <person name="Wegrzyn J.L."/>
            <person name="Swenson N.G."/>
        </authorList>
    </citation>
    <scope>NUCLEOTIDE SEQUENCE</scope>
    <source>
        <strain evidence="11">NS2018</strain>
    </source>
</reference>
<proteinExistence type="predicted"/>
<comment type="subcellular location">
    <subcellularLocation>
        <location evidence="1">Nucleus</location>
    </subcellularLocation>
</comment>
<evidence type="ECO:0000256" key="3">
    <source>
        <dbReference type="ARBA" id="ARBA00022771"/>
    </source>
</evidence>
<dbReference type="GO" id="GO:0003677">
    <property type="term" value="F:DNA binding"/>
    <property type="evidence" value="ECO:0007669"/>
    <property type="project" value="InterPro"/>
</dbReference>
<dbReference type="PANTHER" id="PTHR46481:SF10">
    <property type="entry name" value="ZINC FINGER BED DOMAIN-CONTAINING PROTEIN 39"/>
    <property type="match status" value="1"/>
</dbReference>
<gene>
    <name evidence="11" type="ORF">LWI29_030430</name>
</gene>
<feature type="region of interest" description="Disordered" evidence="9">
    <location>
        <begin position="35"/>
        <end position="69"/>
    </location>
</feature>
<keyword evidence="12" id="KW-1185">Reference proteome</keyword>
<evidence type="ECO:0000256" key="8">
    <source>
        <dbReference type="PROSITE-ProRule" id="PRU00027"/>
    </source>
</evidence>
<keyword evidence="6" id="KW-0804">Transcription</keyword>
<dbReference type="InterPro" id="IPR036236">
    <property type="entry name" value="Znf_C2H2_sf"/>
</dbReference>
<evidence type="ECO:0000313" key="11">
    <source>
        <dbReference type="EMBL" id="KAK0597976.1"/>
    </source>
</evidence>
<dbReference type="Proteomes" id="UP001168877">
    <property type="component" value="Unassembled WGS sequence"/>
</dbReference>
<dbReference type="AlphaFoldDB" id="A0AA39SH81"/>
<name>A0AA39SH81_ACESA</name>
<evidence type="ECO:0000256" key="6">
    <source>
        <dbReference type="ARBA" id="ARBA00023163"/>
    </source>
</evidence>
<evidence type="ECO:0000313" key="12">
    <source>
        <dbReference type="Proteomes" id="UP001168877"/>
    </source>
</evidence>
<sequence length="196" mass="23170">MKKRKLRSNVWERFHKYKDKDGNDRARCNLCDKDFDGSSKKGTSHLRNHFQSCQKKRNGAGDKPAEAGNSMDPIAIKEKSVMDQQLDNWDLARMIVKYGVKSLNSTQELDAYNEERKKLCKYFEKLSCRFWLTIDKVPRWNDFYFCFTVYFIDDDWKLKRNIIGFSHKDDDQTALECLKKVLLEWGINKNISSMVS</sequence>
<evidence type="ECO:0000256" key="9">
    <source>
        <dbReference type="SAM" id="MobiDB-lite"/>
    </source>
</evidence>
<dbReference type="SUPFAM" id="SSF57667">
    <property type="entry name" value="beta-beta-alpha zinc fingers"/>
    <property type="match status" value="1"/>
</dbReference>
<dbReference type="PROSITE" id="PS50808">
    <property type="entry name" value="ZF_BED"/>
    <property type="match status" value="1"/>
</dbReference>
<dbReference type="EMBL" id="JAUESC010000004">
    <property type="protein sequence ID" value="KAK0597976.1"/>
    <property type="molecule type" value="Genomic_DNA"/>
</dbReference>
<comment type="caution">
    <text evidence="11">The sequence shown here is derived from an EMBL/GenBank/DDBJ whole genome shotgun (WGS) entry which is preliminary data.</text>
</comment>
<feature type="domain" description="BED-type" evidence="10">
    <location>
        <begin position="5"/>
        <end position="60"/>
    </location>
</feature>
<keyword evidence="2" id="KW-0479">Metal-binding</keyword>
<keyword evidence="5" id="KW-0805">Transcription regulation</keyword>
<dbReference type="GO" id="GO:0008270">
    <property type="term" value="F:zinc ion binding"/>
    <property type="evidence" value="ECO:0007669"/>
    <property type="project" value="UniProtKB-KW"/>
</dbReference>
<dbReference type="GO" id="GO:0005634">
    <property type="term" value="C:nucleus"/>
    <property type="evidence" value="ECO:0007669"/>
    <property type="project" value="UniProtKB-SubCell"/>
</dbReference>
<protein>
    <recommendedName>
        <fullName evidence="10">BED-type domain-containing protein</fullName>
    </recommendedName>
</protein>
<dbReference type="GO" id="GO:0009791">
    <property type="term" value="P:post-embryonic development"/>
    <property type="evidence" value="ECO:0007669"/>
    <property type="project" value="UniProtKB-ARBA"/>
</dbReference>
<evidence type="ECO:0000256" key="7">
    <source>
        <dbReference type="ARBA" id="ARBA00023242"/>
    </source>
</evidence>
<evidence type="ECO:0000256" key="5">
    <source>
        <dbReference type="ARBA" id="ARBA00023015"/>
    </source>
</evidence>
<dbReference type="SMART" id="SM00614">
    <property type="entry name" value="ZnF_BED"/>
    <property type="match status" value="1"/>
</dbReference>
<dbReference type="InterPro" id="IPR052035">
    <property type="entry name" value="ZnF_BED_domain_contain"/>
</dbReference>
<evidence type="ECO:0000256" key="4">
    <source>
        <dbReference type="ARBA" id="ARBA00022833"/>
    </source>
</evidence>